<dbReference type="Pfam" id="PF12680">
    <property type="entry name" value="SnoaL_2"/>
    <property type="match status" value="1"/>
</dbReference>
<dbReference type="InterPro" id="IPR037401">
    <property type="entry name" value="SnoaL-like"/>
</dbReference>
<dbReference type="InterPro" id="IPR032710">
    <property type="entry name" value="NTF2-like_dom_sf"/>
</dbReference>
<evidence type="ECO:0000256" key="1">
    <source>
        <dbReference type="SAM" id="MobiDB-lite"/>
    </source>
</evidence>
<gene>
    <name evidence="3" type="ORF">ACFQZM_08175</name>
</gene>
<reference evidence="4" key="1">
    <citation type="journal article" date="2019" name="Int. J. Syst. Evol. Microbiol.">
        <title>The Global Catalogue of Microorganisms (GCM) 10K type strain sequencing project: providing services to taxonomists for standard genome sequencing and annotation.</title>
        <authorList>
            <consortium name="The Broad Institute Genomics Platform"/>
            <consortium name="The Broad Institute Genome Sequencing Center for Infectious Disease"/>
            <person name="Wu L."/>
            <person name="Ma J."/>
        </authorList>
    </citation>
    <scope>NUCLEOTIDE SEQUENCE [LARGE SCALE GENOMIC DNA]</scope>
    <source>
        <strain evidence="4">JCM 9371</strain>
    </source>
</reference>
<name>A0ABW2XDD0_9ACTN</name>
<comment type="caution">
    <text evidence="3">The sequence shown here is derived from an EMBL/GenBank/DDBJ whole genome shotgun (WGS) entry which is preliminary data.</text>
</comment>
<protein>
    <submittedName>
        <fullName evidence="3">Nuclear transport factor 2 family protein</fullName>
    </submittedName>
</protein>
<keyword evidence="4" id="KW-1185">Reference proteome</keyword>
<evidence type="ECO:0000259" key="2">
    <source>
        <dbReference type="Pfam" id="PF12680"/>
    </source>
</evidence>
<dbReference type="Gene3D" id="3.10.450.50">
    <property type="match status" value="1"/>
</dbReference>
<proteinExistence type="predicted"/>
<evidence type="ECO:0000313" key="4">
    <source>
        <dbReference type="Proteomes" id="UP001597063"/>
    </source>
</evidence>
<feature type="region of interest" description="Disordered" evidence="1">
    <location>
        <begin position="129"/>
        <end position="173"/>
    </location>
</feature>
<organism evidence="3 4">
    <name type="scientific">Actinomadura fibrosa</name>
    <dbReference type="NCBI Taxonomy" id="111802"/>
    <lineage>
        <taxon>Bacteria</taxon>
        <taxon>Bacillati</taxon>
        <taxon>Actinomycetota</taxon>
        <taxon>Actinomycetes</taxon>
        <taxon>Streptosporangiales</taxon>
        <taxon>Thermomonosporaceae</taxon>
        <taxon>Actinomadura</taxon>
    </lineage>
</organism>
<evidence type="ECO:0000313" key="3">
    <source>
        <dbReference type="EMBL" id="MFD0684467.1"/>
    </source>
</evidence>
<dbReference type="SUPFAM" id="SSF54427">
    <property type="entry name" value="NTF2-like"/>
    <property type="match status" value="1"/>
</dbReference>
<dbReference type="RefSeq" id="WP_131763048.1">
    <property type="nucleotide sequence ID" value="NZ_CAACUY010000287.1"/>
</dbReference>
<dbReference type="Proteomes" id="UP001597063">
    <property type="component" value="Unassembled WGS sequence"/>
</dbReference>
<sequence>MDIADRFIAAITAGDVDALRSLYAPGARIWHNGPGAGGGAEQGVDDNLRTLRWLSRNLRDFRYEEIRRDPLPDGYVQRHVLRGELPDGTAIEMAACLFVTVDGVDGAPRITRVEEYADTRGSDPLRALAAAQQAERAERKRQTEQVAQGERVEQAERVAQVAQGDRVERVERA</sequence>
<feature type="domain" description="SnoaL-like" evidence="2">
    <location>
        <begin position="5"/>
        <end position="106"/>
    </location>
</feature>
<accession>A0ABW2XDD0</accession>
<dbReference type="EMBL" id="JBHTGP010000003">
    <property type="protein sequence ID" value="MFD0684467.1"/>
    <property type="molecule type" value="Genomic_DNA"/>
</dbReference>